<dbReference type="InterPro" id="IPR015422">
    <property type="entry name" value="PyrdxlP-dep_Trfase_small"/>
</dbReference>
<evidence type="ECO:0000256" key="5">
    <source>
        <dbReference type="ARBA" id="ARBA00023239"/>
    </source>
</evidence>
<dbReference type="PANTHER" id="PTHR11999">
    <property type="entry name" value="GROUP II PYRIDOXAL-5-PHOSPHATE DECARBOXYLASE"/>
    <property type="match status" value="1"/>
</dbReference>
<evidence type="ECO:0000256" key="4">
    <source>
        <dbReference type="ARBA" id="ARBA00022898"/>
    </source>
</evidence>
<dbReference type="InterPro" id="IPR015424">
    <property type="entry name" value="PyrdxlP-dep_Trfase"/>
</dbReference>
<accession>A0A1M5WLD3</accession>
<dbReference type="GO" id="GO:0016831">
    <property type="term" value="F:carboxy-lyase activity"/>
    <property type="evidence" value="ECO:0007669"/>
    <property type="project" value="UniProtKB-KW"/>
</dbReference>
<evidence type="ECO:0000256" key="3">
    <source>
        <dbReference type="ARBA" id="ARBA00022793"/>
    </source>
</evidence>
<evidence type="ECO:0000256" key="2">
    <source>
        <dbReference type="ARBA" id="ARBA00009533"/>
    </source>
</evidence>
<dbReference type="GO" id="GO:0030170">
    <property type="term" value="F:pyridoxal phosphate binding"/>
    <property type="evidence" value="ECO:0007669"/>
    <property type="project" value="InterPro"/>
</dbReference>
<reference evidence="8 9" key="1">
    <citation type="submission" date="2016-11" db="EMBL/GenBank/DDBJ databases">
        <authorList>
            <person name="Jaros S."/>
            <person name="Januszkiewicz K."/>
            <person name="Wedrychowicz H."/>
        </authorList>
    </citation>
    <scope>NUCLEOTIDE SEQUENCE [LARGE SCALE GENOMIC DNA]</scope>
    <source>
        <strain evidence="8 9">DSM 24574</strain>
    </source>
</reference>
<organism evidence="8 9">
    <name type="scientific">Chryseolinea serpens</name>
    <dbReference type="NCBI Taxonomy" id="947013"/>
    <lineage>
        <taxon>Bacteria</taxon>
        <taxon>Pseudomonadati</taxon>
        <taxon>Bacteroidota</taxon>
        <taxon>Cytophagia</taxon>
        <taxon>Cytophagales</taxon>
        <taxon>Fulvivirgaceae</taxon>
        <taxon>Chryseolinea</taxon>
    </lineage>
</organism>
<dbReference type="Proteomes" id="UP000184212">
    <property type="component" value="Unassembled WGS sequence"/>
</dbReference>
<dbReference type="InterPro" id="IPR002129">
    <property type="entry name" value="PyrdxlP-dep_de-COase"/>
</dbReference>
<name>A0A1M5WLD3_9BACT</name>
<dbReference type="AlphaFoldDB" id="A0A1M5WLD3"/>
<dbReference type="GO" id="GO:0006520">
    <property type="term" value="P:amino acid metabolic process"/>
    <property type="evidence" value="ECO:0007669"/>
    <property type="project" value="InterPro"/>
</dbReference>
<dbReference type="PANTHER" id="PTHR11999:SF70">
    <property type="entry name" value="MIP05841P"/>
    <property type="match status" value="1"/>
</dbReference>
<dbReference type="OrthoDB" id="9803665at2"/>
<comment type="cofactor">
    <cofactor evidence="1 6 7">
        <name>pyridoxal 5'-phosphate</name>
        <dbReference type="ChEBI" id="CHEBI:597326"/>
    </cofactor>
</comment>
<evidence type="ECO:0000256" key="7">
    <source>
        <dbReference type="RuleBase" id="RU000382"/>
    </source>
</evidence>
<dbReference type="EMBL" id="FQWQ01000005">
    <property type="protein sequence ID" value="SHH88222.1"/>
    <property type="molecule type" value="Genomic_DNA"/>
</dbReference>
<dbReference type="SUPFAM" id="SSF53383">
    <property type="entry name" value="PLP-dependent transferases"/>
    <property type="match status" value="1"/>
</dbReference>
<sequence>MHPLLKKDRETLQEVLSQTQKVAAEYFRQQDTLPPGRFIADIPMETLPEKGIGALATLDHFAKNFADQMANSAGPRYFGFVTGGSTPASVAGDWLVSAYDQNACGSNDSIAPQLERQTIHFFKQLFGLDEAYFGAFVSGATISNFTNLALARQWVGLQQGKDFSNDGLTGVQPLTVLSGTPHSSIFKSLSMLGVGRKSVIRVAILPEREAVDIDALEKQLKQQTGPVIVVANAGTVNTVDFDDLVAVGKLKKKYNFWLHVDAAFGGFAACSEKFAHLMEGINAADSITIDAHKWLNVPYDAAMQFTRHKNLQLSVFQNSAAYLGDPDQSPDFFHYTPENSRRFRALPSWFSLMAYGKEGYREIVERNCAAAHHFGELLKASEDFVLLAPVRMNVVCFTLKQDDRSAEIIHKFLEAVRDDGRVFFTPTQLHGTWAIRAAVSNWLTDLPDMDLAFEVLEKVSEKLKKVQPA</sequence>
<evidence type="ECO:0000313" key="8">
    <source>
        <dbReference type="EMBL" id="SHH88222.1"/>
    </source>
</evidence>
<dbReference type="InterPro" id="IPR010977">
    <property type="entry name" value="Aromatic_deC"/>
</dbReference>
<feature type="modified residue" description="N6-(pyridoxal phosphate)lysine" evidence="6">
    <location>
        <position position="293"/>
    </location>
</feature>
<keyword evidence="3" id="KW-0210">Decarboxylase</keyword>
<dbReference type="InterPro" id="IPR021115">
    <property type="entry name" value="Pyridoxal-P_BS"/>
</dbReference>
<dbReference type="Gene3D" id="3.40.640.10">
    <property type="entry name" value="Type I PLP-dependent aspartate aminotransferase-like (Major domain)"/>
    <property type="match status" value="1"/>
</dbReference>
<evidence type="ECO:0000313" key="9">
    <source>
        <dbReference type="Proteomes" id="UP000184212"/>
    </source>
</evidence>
<dbReference type="Pfam" id="PF00282">
    <property type="entry name" value="Pyridoxal_deC"/>
    <property type="match status" value="1"/>
</dbReference>
<keyword evidence="4 6" id="KW-0663">Pyridoxal phosphate</keyword>
<keyword evidence="5 7" id="KW-0456">Lyase</keyword>
<proteinExistence type="inferred from homology"/>
<dbReference type="GO" id="GO:0019752">
    <property type="term" value="P:carboxylic acid metabolic process"/>
    <property type="evidence" value="ECO:0007669"/>
    <property type="project" value="InterPro"/>
</dbReference>
<keyword evidence="9" id="KW-1185">Reference proteome</keyword>
<dbReference type="InterPro" id="IPR015421">
    <property type="entry name" value="PyrdxlP-dep_Trfase_major"/>
</dbReference>
<gene>
    <name evidence="8" type="ORF">SAMN04488109_5797</name>
</gene>
<dbReference type="PRINTS" id="PR00800">
    <property type="entry name" value="YHDCRBOXLASE"/>
</dbReference>
<dbReference type="Gene3D" id="3.90.1150.10">
    <property type="entry name" value="Aspartate Aminotransferase, domain 1"/>
    <property type="match status" value="1"/>
</dbReference>
<comment type="similarity">
    <text evidence="2 7">Belongs to the group II decarboxylase family.</text>
</comment>
<dbReference type="STRING" id="947013.SAMN04488109_5797"/>
<dbReference type="Gene3D" id="3.90.1150.170">
    <property type="match status" value="1"/>
</dbReference>
<protein>
    <submittedName>
        <fullName evidence="8">Glutamate or tyrosine decarboxylase</fullName>
    </submittedName>
</protein>
<evidence type="ECO:0000256" key="1">
    <source>
        <dbReference type="ARBA" id="ARBA00001933"/>
    </source>
</evidence>
<evidence type="ECO:0000256" key="6">
    <source>
        <dbReference type="PIRSR" id="PIRSR602129-50"/>
    </source>
</evidence>
<dbReference type="PROSITE" id="PS00392">
    <property type="entry name" value="DDC_GAD_HDC_YDC"/>
    <property type="match status" value="1"/>
</dbReference>